<proteinExistence type="predicted"/>
<keyword evidence="1" id="KW-0853">WD repeat</keyword>
<comment type="caution">
    <text evidence="2">The sequence shown here is derived from an EMBL/GenBank/DDBJ whole genome shotgun (WGS) entry which is preliminary data.</text>
</comment>
<dbReference type="Pfam" id="PF00400">
    <property type="entry name" value="WD40"/>
    <property type="match status" value="1"/>
</dbReference>
<dbReference type="InterPro" id="IPR015943">
    <property type="entry name" value="WD40/YVTN_repeat-like_dom_sf"/>
</dbReference>
<sequence length="78" mass="8887">MACACDEKINIVDSSNASVRATLDGDTKQVTALTLNPNGKLLFSASHSRLIRFWRRYDLGHRESVIHKLRNSDSWRRS</sequence>
<reference evidence="2" key="1">
    <citation type="journal article" date="2023" name="Nat. Commun.">
        <title>Diploid and tetraploid genomes of Acorus and the evolution of monocots.</title>
        <authorList>
            <person name="Ma L."/>
            <person name="Liu K.W."/>
            <person name="Li Z."/>
            <person name="Hsiao Y.Y."/>
            <person name="Qi Y."/>
            <person name="Fu T."/>
            <person name="Tang G.D."/>
            <person name="Zhang D."/>
            <person name="Sun W.H."/>
            <person name="Liu D.K."/>
            <person name="Li Y."/>
            <person name="Chen G.Z."/>
            <person name="Liu X.D."/>
            <person name="Liao X.Y."/>
            <person name="Jiang Y.T."/>
            <person name="Yu X."/>
            <person name="Hao Y."/>
            <person name="Huang J."/>
            <person name="Zhao X.W."/>
            <person name="Ke S."/>
            <person name="Chen Y.Y."/>
            <person name="Wu W.L."/>
            <person name="Hsu J.L."/>
            <person name="Lin Y.F."/>
            <person name="Huang M.D."/>
            <person name="Li C.Y."/>
            <person name="Huang L."/>
            <person name="Wang Z.W."/>
            <person name="Zhao X."/>
            <person name="Zhong W.Y."/>
            <person name="Peng D.H."/>
            <person name="Ahmad S."/>
            <person name="Lan S."/>
            <person name="Zhang J.S."/>
            <person name="Tsai W.C."/>
            <person name="Van de Peer Y."/>
            <person name="Liu Z.J."/>
        </authorList>
    </citation>
    <scope>NUCLEOTIDE SEQUENCE</scope>
    <source>
        <strain evidence="2">CP</strain>
    </source>
</reference>
<name>A0AAV9C9A5_ACOCL</name>
<dbReference type="AlphaFoldDB" id="A0AAV9C9A5"/>
<dbReference type="InterPro" id="IPR001680">
    <property type="entry name" value="WD40_rpt"/>
</dbReference>
<dbReference type="SMART" id="SM00320">
    <property type="entry name" value="WD40"/>
    <property type="match status" value="1"/>
</dbReference>
<dbReference type="PROSITE" id="PS50082">
    <property type="entry name" value="WD_REPEATS_2"/>
    <property type="match status" value="1"/>
</dbReference>
<accession>A0AAV9C9A5</accession>
<feature type="repeat" description="WD" evidence="1">
    <location>
        <begin position="23"/>
        <end position="54"/>
    </location>
</feature>
<dbReference type="EMBL" id="JAUJYO010000020">
    <property type="protein sequence ID" value="KAK1285317.1"/>
    <property type="molecule type" value="Genomic_DNA"/>
</dbReference>
<dbReference type="PROSITE" id="PS50294">
    <property type="entry name" value="WD_REPEATS_REGION"/>
    <property type="match status" value="1"/>
</dbReference>
<gene>
    <name evidence="2" type="ORF">QJS10_CPB20g01380</name>
</gene>
<keyword evidence="3" id="KW-1185">Reference proteome</keyword>
<dbReference type="SUPFAM" id="SSF50978">
    <property type="entry name" value="WD40 repeat-like"/>
    <property type="match status" value="1"/>
</dbReference>
<dbReference type="Proteomes" id="UP001180020">
    <property type="component" value="Unassembled WGS sequence"/>
</dbReference>
<dbReference type="InterPro" id="IPR036322">
    <property type="entry name" value="WD40_repeat_dom_sf"/>
</dbReference>
<evidence type="ECO:0000313" key="2">
    <source>
        <dbReference type="EMBL" id="KAK1285317.1"/>
    </source>
</evidence>
<dbReference type="Gene3D" id="2.130.10.10">
    <property type="entry name" value="YVTN repeat-like/Quinoprotein amine dehydrogenase"/>
    <property type="match status" value="1"/>
</dbReference>
<organism evidence="2 3">
    <name type="scientific">Acorus calamus</name>
    <name type="common">Sweet flag</name>
    <dbReference type="NCBI Taxonomy" id="4465"/>
    <lineage>
        <taxon>Eukaryota</taxon>
        <taxon>Viridiplantae</taxon>
        <taxon>Streptophyta</taxon>
        <taxon>Embryophyta</taxon>
        <taxon>Tracheophyta</taxon>
        <taxon>Spermatophyta</taxon>
        <taxon>Magnoliopsida</taxon>
        <taxon>Liliopsida</taxon>
        <taxon>Acoraceae</taxon>
        <taxon>Acorus</taxon>
    </lineage>
</organism>
<protein>
    <submittedName>
        <fullName evidence="2">Uncharacterized protein</fullName>
    </submittedName>
</protein>
<evidence type="ECO:0000313" key="3">
    <source>
        <dbReference type="Proteomes" id="UP001180020"/>
    </source>
</evidence>
<evidence type="ECO:0000256" key="1">
    <source>
        <dbReference type="PROSITE-ProRule" id="PRU00221"/>
    </source>
</evidence>
<reference evidence="2" key="2">
    <citation type="submission" date="2023-06" db="EMBL/GenBank/DDBJ databases">
        <authorList>
            <person name="Ma L."/>
            <person name="Liu K.-W."/>
            <person name="Li Z."/>
            <person name="Hsiao Y.-Y."/>
            <person name="Qi Y."/>
            <person name="Fu T."/>
            <person name="Tang G."/>
            <person name="Zhang D."/>
            <person name="Sun W.-H."/>
            <person name="Liu D.-K."/>
            <person name="Li Y."/>
            <person name="Chen G.-Z."/>
            <person name="Liu X.-D."/>
            <person name="Liao X.-Y."/>
            <person name="Jiang Y.-T."/>
            <person name="Yu X."/>
            <person name="Hao Y."/>
            <person name="Huang J."/>
            <person name="Zhao X.-W."/>
            <person name="Ke S."/>
            <person name="Chen Y.-Y."/>
            <person name="Wu W.-L."/>
            <person name="Hsu J.-L."/>
            <person name="Lin Y.-F."/>
            <person name="Huang M.-D."/>
            <person name="Li C.-Y."/>
            <person name="Huang L."/>
            <person name="Wang Z.-W."/>
            <person name="Zhao X."/>
            <person name="Zhong W.-Y."/>
            <person name="Peng D.-H."/>
            <person name="Ahmad S."/>
            <person name="Lan S."/>
            <person name="Zhang J.-S."/>
            <person name="Tsai W.-C."/>
            <person name="Van De Peer Y."/>
            <person name="Liu Z.-J."/>
        </authorList>
    </citation>
    <scope>NUCLEOTIDE SEQUENCE</scope>
    <source>
        <strain evidence="2">CP</strain>
        <tissue evidence="2">Leaves</tissue>
    </source>
</reference>